<evidence type="ECO:0000313" key="2">
    <source>
        <dbReference type="EMBL" id="PKI71301.1"/>
    </source>
</evidence>
<proteinExistence type="predicted"/>
<feature type="region of interest" description="Disordered" evidence="1">
    <location>
        <begin position="1"/>
        <end position="48"/>
    </location>
</feature>
<sequence>MEGRRGDWGNQRVRIGGDAVVGGGGDRNGDGRRESGWSGKEPEGERGRLQREVAGFLISCLGWR</sequence>
<evidence type="ECO:0000256" key="1">
    <source>
        <dbReference type="SAM" id="MobiDB-lite"/>
    </source>
</evidence>
<accession>A0A2I0KS53</accession>
<feature type="compositionally biased region" description="Basic and acidic residues" evidence="1">
    <location>
        <begin position="27"/>
        <end position="48"/>
    </location>
</feature>
<name>A0A2I0KS53_PUNGR</name>
<reference evidence="2 3" key="1">
    <citation type="submission" date="2017-11" db="EMBL/GenBank/DDBJ databases">
        <title>De-novo sequencing of pomegranate (Punica granatum L.) genome.</title>
        <authorList>
            <person name="Akparov Z."/>
            <person name="Amiraslanov A."/>
            <person name="Hajiyeva S."/>
            <person name="Abbasov M."/>
            <person name="Kaur K."/>
            <person name="Hamwieh A."/>
            <person name="Solovyev V."/>
            <person name="Salamov A."/>
            <person name="Braich B."/>
            <person name="Kosarev P."/>
            <person name="Mahmoud A."/>
            <person name="Hajiyev E."/>
            <person name="Babayeva S."/>
            <person name="Izzatullayeva V."/>
            <person name="Mammadov A."/>
            <person name="Mammadov A."/>
            <person name="Sharifova S."/>
            <person name="Ojaghi J."/>
            <person name="Eynullazada K."/>
            <person name="Bayramov B."/>
            <person name="Abdulazimova A."/>
            <person name="Shahmuradov I."/>
        </authorList>
    </citation>
    <scope>NUCLEOTIDE SEQUENCE [LARGE SCALE GENOMIC DNA]</scope>
    <source>
        <strain evidence="3">cv. AG2017</strain>
        <tissue evidence="2">Leaf</tissue>
    </source>
</reference>
<evidence type="ECO:0000313" key="3">
    <source>
        <dbReference type="Proteomes" id="UP000233551"/>
    </source>
</evidence>
<gene>
    <name evidence="2" type="ORF">CRG98_008301</name>
</gene>
<protein>
    <submittedName>
        <fullName evidence="2">Uncharacterized protein</fullName>
    </submittedName>
</protein>
<comment type="caution">
    <text evidence="2">The sequence shown here is derived from an EMBL/GenBank/DDBJ whole genome shotgun (WGS) entry which is preliminary data.</text>
</comment>
<dbReference type="AlphaFoldDB" id="A0A2I0KS53"/>
<dbReference type="Proteomes" id="UP000233551">
    <property type="component" value="Unassembled WGS sequence"/>
</dbReference>
<keyword evidence="3" id="KW-1185">Reference proteome</keyword>
<dbReference type="EMBL" id="PGOL01000385">
    <property type="protein sequence ID" value="PKI71301.1"/>
    <property type="molecule type" value="Genomic_DNA"/>
</dbReference>
<organism evidence="2 3">
    <name type="scientific">Punica granatum</name>
    <name type="common">Pomegranate</name>
    <dbReference type="NCBI Taxonomy" id="22663"/>
    <lineage>
        <taxon>Eukaryota</taxon>
        <taxon>Viridiplantae</taxon>
        <taxon>Streptophyta</taxon>
        <taxon>Embryophyta</taxon>
        <taxon>Tracheophyta</taxon>
        <taxon>Spermatophyta</taxon>
        <taxon>Magnoliopsida</taxon>
        <taxon>eudicotyledons</taxon>
        <taxon>Gunneridae</taxon>
        <taxon>Pentapetalae</taxon>
        <taxon>rosids</taxon>
        <taxon>malvids</taxon>
        <taxon>Myrtales</taxon>
        <taxon>Lythraceae</taxon>
        <taxon>Punica</taxon>
    </lineage>
</organism>